<dbReference type="Gene3D" id="3.30.450.20">
    <property type="entry name" value="PAS domain"/>
    <property type="match status" value="1"/>
</dbReference>
<dbReference type="InterPro" id="IPR003594">
    <property type="entry name" value="HATPase_dom"/>
</dbReference>
<dbReference type="STRING" id="1122133.SAMN02745157_1852"/>
<dbReference type="Pfam" id="PF02518">
    <property type="entry name" value="HATPase_c"/>
    <property type="match status" value="1"/>
</dbReference>
<evidence type="ECO:0000313" key="3">
    <source>
        <dbReference type="EMBL" id="SHF18790.1"/>
    </source>
</evidence>
<gene>
    <name evidence="3" type="ORF">SAMN02745157_1852</name>
</gene>
<evidence type="ECO:0000259" key="2">
    <source>
        <dbReference type="SMART" id="SM00387"/>
    </source>
</evidence>
<feature type="domain" description="GAF" evidence="1">
    <location>
        <begin position="25"/>
        <end position="167"/>
    </location>
</feature>
<name>A0A1M4ZL35_9HYPH</name>
<evidence type="ECO:0000313" key="4">
    <source>
        <dbReference type="Proteomes" id="UP000184485"/>
    </source>
</evidence>
<dbReference type="RefSeq" id="WP_073052350.1">
    <property type="nucleotide sequence ID" value="NZ_FQUP01000001.1"/>
</dbReference>
<dbReference type="SUPFAM" id="SSF55781">
    <property type="entry name" value="GAF domain-like"/>
    <property type="match status" value="1"/>
</dbReference>
<proteinExistence type="predicted"/>
<feature type="domain" description="Histidine kinase/HSP90-like ATPase" evidence="2">
    <location>
        <begin position="279"/>
        <end position="375"/>
    </location>
</feature>
<protein>
    <submittedName>
        <fullName evidence="3">Two-component sensor histidine kinase, contains HisKA and HATPase domains</fullName>
    </submittedName>
</protein>
<keyword evidence="3" id="KW-0808">Transferase</keyword>
<accession>A0A1M4ZL35</accession>
<dbReference type="EMBL" id="FQUP01000001">
    <property type="protein sequence ID" value="SHF18790.1"/>
    <property type="molecule type" value="Genomic_DNA"/>
</dbReference>
<dbReference type="InterPro" id="IPR036890">
    <property type="entry name" value="HATPase_C_sf"/>
</dbReference>
<evidence type="ECO:0000259" key="1">
    <source>
        <dbReference type="SMART" id="SM00065"/>
    </source>
</evidence>
<dbReference type="InterPro" id="IPR003018">
    <property type="entry name" value="GAF"/>
</dbReference>
<dbReference type="Gene3D" id="3.30.450.40">
    <property type="match status" value="1"/>
</dbReference>
<reference evidence="3 4" key="1">
    <citation type="submission" date="2016-11" db="EMBL/GenBank/DDBJ databases">
        <authorList>
            <person name="Jaros S."/>
            <person name="Januszkiewicz K."/>
            <person name="Wedrychowicz H."/>
        </authorList>
    </citation>
    <scope>NUCLEOTIDE SEQUENCE [LARGE SCALE GENOMIC DNA]</scope>
    <source>
        <strain evidence="3 4">DSM 19436</strain>
    </source>
</reference>
<keyword evidence="3" id="KW-0418">Kinase</keyword>
<sequence length="375" mass="40932">MEAGKHSEEARRIAALHRYDILDTPTEREFDEVVRVVSAICNAPISVINLIDEHRQWFKAEVGLGVRETPLPASICAHAILQDDFMLVPDTLDDIRFAGNPLVLGSPHLRFYAGALLKTPEGLPIGTICVLDTKPRGLDANQQALLRLMASQIMKLIESRQLVIAEQAARLRAEQLAEENETLARESDHRVMNSLQQVSSVLSMQARGVGGVAKAELDSARHRVDAIALVHRQLHLARKLTSVDAAPFLRQLSEQMKASAPARIEAITVDVEDRCLAPEWASALGLIVAELIANSIKHAFPGDRRGTIAIRYRREGDASVLSVEDDGVGLPAGFDPAKSKGVGMRVIVAKARRIGAELTSESIGGRTTFRLRHSG</sequence>
<keyword evidence="4" id="KW-1185">Reference proteome</keyword>
<dbReference type="PANTHER" id="PTHR43102:SF2">
    <property type="entry name" value="GAF DOMAIN-CONTAINING PROTEIN"/>
    <property type="match status" value="1"/>
</dbReference>
<dbReference type="Proteomes" id="UP000184485">
    <property type="component" value="Unassembled WGS sequence"/>
</dbReference>
<dbReference type="SMART" id="SM00065">
    <property type="entry name" value="GAF"/>
    <property type="match status" value="1"/>
</dbReference>
<dbReference type="SUPFAM" id="SSF55874">
    <property type="entry name" value="ATPase domain of HSP90 chaperone/DNA topoisomerase II/histidine kinase"/>
    <property type="match status" value="1"/>
</dbReference>
<dbReference type="Pfam" id="PF07568">
    <property type="entry name" value="HisKA_2"/>
    <property type="match status" value="1"/>
</dbReference>
<dbReference type="InterPro" id="IPR029016">
    <property type="entry name" value="GAF-like_dom_sf"/>
</dbReference>
<dbReference type="Gene3D" id="3.30.565.10">
    <property type="entry name" value="Histidine kinase-like ATPase, C-terminal domain"/>
    <property type="match status" value="1"/>
</dbReference>
<dbReference type="AlphaFoldDB" id="A0A1M4ZL35"/>
<dbReference type="GO" id="GO:0016301">
    <property type="term" value="F:kinase activity"/>
    <property type="evidence" value="ECO:0007669"/>
    <property type="project" value="UniProtKB-KW"/>
</dbReference>
<organism evidence="3 4">
    <name type="scientific">Kaistia soli DSM 19436</name>
    <dbReference type="NCBI Taxonomy" id="1122133"/>
    <lineage>
        <taxon>Bacteria</taxon>
        <taxon>Pseudomonadati</taxon>
        <taxon>Pseudomonadota</taxon>
        <taxon>Alphaproteobacteria</taxon>
        <taxon>Hyphomicrobiales</taxon>
        <taxon>Kaistiaceae</taxon>
        <taxon>Kaistia</taxon>
    </lineage>
</organism>
<dbReference type="InterPro" id="IPR011495">
    <property type="entry name" value="Sig_transdc_His_kin_sub2_dim/P"/>
</dbReference>
<dbReference type="PANTHER" id="PTHR43102">
    <property type="entry name" value="SLR1143 PROTEIN"/>
    <property type="match status" value="1"/>
</dbReference>
<dbReference type="SMART" id="SM00387">
    <property type="entry name" value="HATPase_c"/>
    <property type="match status" value="1"/>
</dbReference>
<dbReference type="Pfam" id="PF01590">
    <property type="entry name" value="GAF"/>
    <property type="match status" value="1"/>
</dbReference>